<comment type="caution">
    <text evidence="1">The sequence shown here is derived from an EMBL/GenBank/DDBJ whole genome shotgun (WGS) entry which is preliminary data.</text>
</comment>
<name>A0A5C5WXE4_9PLAN</name>
<reference evidence="1 2" key="1">
    <citation type="submission" date="2019-02" db="EMBL/GenBank/DDBJ databases">
        <title>Deep-cultivation of Planctomycetes and their phenomic and genomic characterization uncovers novel biology.</title>
        <authorList>
            <person name="Wiegand S."/>
            <person name="Jogler M."/>
            <person name="Boedeker C."/>
            <person name="Pinto D."/>
            <person name="Vollmers J."/>
            <person name="Rivas-Marin E."/>
            <person name="Kohn T."/>
            <person name="Peeters S.H."/>
            <person name="Heuer A."/>
            <person name="Rast P."/>
            <person name="Oberbeckmann S."/>
            <person name="Bunk B."/>
            <person name="Jeske O."/>
            <person name="Meyerdierks A."/>
            <person name="Storesund J.E."/>
            <person name="Kallscheuer N."/>
            <person name="Luecker S."/>
            <person name="Lage O.M."/>
            <person name="Pohl T."/>
            <person name="Merkel B.J."/>
            <person name="Hornburger P."/>
            <person name="Mueller R.-W."/>
            <person name="Bruemmer F."/>
            <person name="Labrenz M."/>
            <person name="Spormann A.M."/>
            <person name="Op Den Camp H."/>
            <person name="Overmann J."/>
            <person name="Amann R."/>
            <person name="Jetten M.S.M."/>
            <person name="Mascher T."/>
            <person name="Medema M.H."/>
            <person name="Devos D.P."/>
            <person name="Kaster A.-K."/>
            <person name="Ovreas L."/>
            <person name="Rohde M."/>
            <person name="Galperin M.Y."/>
            <person name="Jogler C."/>
        </authorList>
    </citation>
    <scope>NUCLEOTIDE SEQUENCE [LARGE SCALE GENOMIC DNA]</scope>
    <source>
        <strain evidence="1 2">KOR42</strain>
    </source>
</reference>
<evidence type="ECO:0000313" key="2">
    <source>
        <dbReference type="Proteomes" id="UP000317243"/>
    </source>
</evidence>
<protein>
    <submittedName>
        <fullName evidence="1">Uncharacterized protein</fullName>
    </submittedName>
</protein>
<proteinExistence type="predicted"/>
<dbReference type="OrthoDB" id="210667at2"/>
<sequence>MTIALSSQRRVFRRSAIILQGLIVVQLLIVVGVSSVATAQEIANAPVSQYCEIQFLDAETDRPIPLITATTTHGVRYISDNQGRIAYFEPGHNGQAVFFRLETHGYRVPVDGLGSEGVRVQIEAGARRTIRLHRDNLAERLYRITGADLLRDSILLERTLNESSSPAKSGVVGQDSVQVAEFQNQLYWSWGDTSRLSYPLGMFRTAGATSPLPENSERSPSEGIDLTYFEDESGFVRPMVELEDPEGVVWIEGVCVVKDDDGAEKLVASFSQRRDLANEISHGMLTFHPDDQVFRKTTSLSKSQRWQFLKNHPVQVNADGKEWLYSGIPIPVTRVPAAYDSVMNLEAYESWSCIDTSSKTDTPQPRRNENGELDWRWQISLPVSSQLESDWLKQAQISADEAWYLPEDSSNPGRRIRLHTGSVYWNAFRGRWVMVASEFDTRQNAPSHLGEIWYSEANQPEGPYKTAIKILTHHRQSFYNSCQHPFLSQDSHRVIYFEGTYTNMFTSSPATPRYNYNQIMYRLDLQHPQIERVFGPPAG</sequence>
<keyword evidence="2" id="KW-1185">Reference proteome</keyword>
<dbReference type="RefSeq" id="WP_146510300.1">
    <property type="nucleotide sequence ID" value="NZ_SIHI01000004.1"/>
</dbReference>
<dbReference type="AlphaFoldDB" id="A0A5C5WXE4"/>
<organism evidence="1 2">
    <name type="scientific">Thalassoglobus neptunius</name>
    <dbReference type="NCBI Taxonomy" id="1938619"/>
    <lineage>
        <taxon>Bacteria</taxon>
        <taxon>Pseudomonadati</taxon>
        <taxon>Planctomycetota</taxon>
        <taxon>Planctomycetia</taxon>
        <taxon>Planctomycetales</taxon>
        <taxon>Planctomycetaceae</taxon>
        <taxon>Thalassoglobus</taxon>
    </lineage>
</organism>
<evidence type="ECO:0000313" key="1">
    <source>
        <dbReference type="EMBL" id="TWT55396.1"/>
    </source>
</evidence>
<dbReference type="EMBL" id="SIHI01000004">
    <property type="protein sequence ID" value="TWT55396.1"/>
    <property type="molecule type" value="Genomic_DNA"/>
</dbReference>
<accession>A0A5C5WXE4</accession>
<dbReference type="Proteomes" id="UP000317243">
    <property type="component" value="Unassembled WGS sequence"/>
</dbReference>
<gene>
    <name evidence="1" type="ORF">KOR42_27820</name>
</gene>